<dbReference type="SUPFAM" id="SSF56672">
    <property type="entry name" value="DNA/RNA polymerases"/>
    <property type="match status" value="1"/>
</dbReference>
<evidence type="ECO:0000256" key="1">
    <source>
        <dbReference type="SAM" id="MobiDB-lite"/>
    </source>
</evidence>
<dbReference type="Pfam" id="PF07727">
    <property type="entry name" value="RVT_2"/>
    <property type="match status" value="1"/>
</dbReference>
<sequence>MKKKGTEEPGEEGGDSSNDQEKEDNVTNTNNVNTASDGNITNNVNAVSSTINAAGIEVNDVGAKTSIELPNDPNMPELEDIVYRNKKDERGIVIKNKARLVAQGYTQEEGIDYDEVFAYVPRIEAIRLFLAYAAYKDFVVYQMDVKSAFLYGKIKEEVYVCQPPGFEDPNFPDRVYKVEKALYGLHQALRAWYETLSTYLLDNRFQRGKIDKTLFIRRDKGDILLVQVYEDDIIFSSTKKSLCTQFEKMMHKKFQMSSMGELIFFLGITPMETQKPLLKDKDGEEVDVHLHRLMIGSLMYLTSSRPDIMFAVSVCARYQVNPKVSHLHAVKRILRLISWQCKKQTVVANSTTEDEYVAASSYCGQVLWIRNQLLNYGYNFMHTKIYIDNESTICIVKNPVFHSKTKHIEIRHHFIKDSNEKKLIQMIKIHTDKNVADLLTKAFDVKTVNREQQLQALVDGKKIIITEANNLTFYKAFFSPQWKFLIHTILQCLSAKTTAWNEFSSTMASAIIYFTTNQKFNFSKYIFESMVKNLDNAVIFLMYPRFVQVFLNNQLEGMATHNKIYIAPSHTKNIFANMRRQGKDFSGKETPLFPTMVVQAQKEMGKGSAMPTDPQHTPIITQPLSSQPQRKQKSRRPKEKDIEIPQSSVPSDPTNVTDEAVNEEPSMQLKELMDFYTKLQQRVLDVENTKTAQAQEITSLKKRVKKLEKKKGSRTHKLRRLYKVGRSARVVSSDEASLGDQEDASKQGRKINDIDADEDITLENIHDAKMFNVNYLHGDEVFVEKEVPVEEVVSAAEETVTTAIRATIKGVILQEPSESIPTTTTTTATIPSKDKGKGIMVEEPLKMKKKDQISFNEQEAIRLQAKFDKEVRLAREKDKANVALIEEWNDIQAKIDTDYELVQRLQAGEKEELTINEKATLFQQFLEKIRKHFTAKRAEEKRNRPPIRAQQRSIMCTYLKNMAGLKPKDLKSKSFANIQELFDKAFKRVNTFVDFRTELVEGTKIEESSKKADVMEESSSKRAGDEPKQENAKKQKVDEDQEAAKMKELMKIVPDEKKIVKEGKISYFQIIRADGSSKRYSAFIQMLKSFDREDLETLWKMVKAKHGYTRLEEGLWRNLRESKVLVWKLFDSCGVHFMRFQNLHVFMLVEKSFLSSSQSNSRINEVFGSILLVISEAFNEET</sequence>
<proteinExistence type="predicted"/>
<feature type="domain" description="Reverse transcriptase Ty1/copia-type" evidence="2">
    <location>
        <begin position="80"/>
        <end position="269"/>
    </location>
</feature>
<comment type="caution">
    <text evidence="3">The sequence shown here is derived from an EMBL/GenBank/DDBJ whole genome shotgun (WGS) entry which is preliminary data.</text>
</comment>
<reference evidence="3" key="2">
    <citation type="submission" date="2022-01" db="EMBL/GenBank/DDBJ databases">
        <authorList>
            <person name="Yamashiro T."/>
            <person name="Shiraishi A."/>
            <person name="Satake H."/>
            <person name="Nakayama K."/>
        </authorList>
    </citation>
    <scope>NUCLEOTIDE SEQUENCE</scope>
</reference>
<evidence type="ECO:0000259" key="2">
    <source>
        <dbReference type="Pfam" id="PF07727"/>
    </source>
</evidence>
<evidence type="ECO:0000313" key="4">
    <source>
        <dbReference type="Proteomes" id="UP001151760"/>
    </source>
</evidence>
<dbReference type="PANTHER" id="PTHR11439">
    <property type="entry name" value="GAG-POL-RELATED RETROTRANSPOSON"/>
    <property type="match status" value="1"/>
</dbReference>
<name>A0ABQ5IRY5_9ASTR</name>
<reference evidence="3" key="1">
    <citation type="journal article" date="2022" name="Int. J. Mol. Sci.">
        <title>Draft Genome of Tanacetum Coccineum: Genomic Comparison of Closely Related Tanacetum-Family Plants.</title>
        <authorList>
            <person name="Yamashiro T."/>
            <person name="Shiraishi A."/>
            <person name="Nakayama K."/>
            <person name="Satake H."/>
        </authorList>
    </citation>
    <scope>NUCLEOTIDE SEQUENCE</scope>
</reference>
<dbReference type="Proteomes" id="UP001151760">
    <property type="component" value="Unassembled WGS sequence"/>
</dbReference>
<evidence type="ECO:0000313" key="3">
    <source>
        <dbReference type="EMBL" id="GJU02964.1"/>
    </source>
</evidence>
<keyword evidence="4" id="KW-1185">Reference proteome</keyword>
<protein>
    <submittedName>
        <fullName evidence="3">Ribonuclease H-like domain-containing protein</fullName>
    </submittedName>
</protein>
<gene>
    <name evidence="3" type="ORF">Tco_1113302</name>
</gene>
<dbReference type="PANTHER" id="PTHR11439:SF495">
    <property type="entry name" value="REVERSE TRANSCRIPTASE, RNA-DEPENDENT DNA POLYMERASE-RELATED"/>
    <property type="match status" value="1"/>
</dbReference>
<dbReference type="CDD" id="cd09272">
    <property type="entry name" value="RNase_HI_RT_Ty1"/>
    <property type="match status" value="1"/>
</dbReference>
<dbReference type="EMBL" id="BQNB010021108">
    <property type="protein sequence ID" value="GJU02964.1"/>
    <property type="molecule type" value="Genomic_DNA"/>
</dbReference>
<dbReference type="InterPro" id="IPR013103">
    <property type="entry name" value="RVT_2"/>
</dbReference>
<feature type="region of interest" description="Disordered" evidence="1">
    <location>
        <begin position="603"/>
        <end position="662"/>
    </location>
</feature>
<feature type="compositionally biased region" description="Polar residues" evidence="1">
    <location>
        <begin position="614"/>
        <end position="629"/>
    </location>
</feature>
<dbReference type="InterPro" id="IPR043502">
    <property type="entry name" value="DNA/RNA_pol_sf"/>
</dbReference>
<feature type="region of interest" description="Disordered" evidence="1">
    <location>
        <begin position="1006"/>
        <end position="1041"/>
    </location>
</feature>
<organism evidence="3 4">
    <name type="scientific">Tanacetum coccineum</name>
    <dbReference type="NCBI Taxonomy" id="301880"/>
    <lineage>
        <taxon>Eukaryota</taxon>
        <taxon>Viridiplantae</taxon>
        <taxon>Streptophyta</taxon>
        <taxon>Embryophyta</taxon>
        <taxon>Tracheophyta</taxon>
        <taxon>Spermatophyta</taxon>
        <taxon>Magnoliopsida</taxon>
        <taxon>eudicotyledons</taxon>
        <taxon>Gunneridae</taxon>
        <taxon>Pentapetalae</taxon>
        <taxon>asterids</taxon>
        <taxon>campanulids</taxon>
        <taxon>Asterales</taxon>
        <taxon>Asteraceae</taxon>
        <taxon>Asteroideae</taxon>
        <taxon>Anthemideae</taxon>
        <taxon>Anthemidinae</taxon>
        <taxon>Tanacetum</taxon>
    </lineage>
</organism>
<feature type="region of interest" description="Disordered" evidence="1">
    <location>
        <begin position="1"/>
        <end position="42"/>
    </location>
</feature>
<accession>A0ABQ5IRY5</accession>
<feature type="compositionally biased region" description="Polar residues" evidence="1">
    <location>
        <begin position="645"/>
        <end position="657"/>
    </location>
</feature>